<feature type="region of interest" description="Disordered" evidence="1">
    <location>
        <begin position="352"/>
        <end position="563"/>
    </location>
</feature>
<reference evidence="4" key="2">
    <citation type="submission" date="2023-06" db="EMBL/GenBank/DDBJ databases">
        <authorList>
            <consortium name="Lawrence Berkeley National Laboratory"/>
            <person name="Haridas S."/>
            <person name="Hensen N."/>
            <person name="Bonometti L."/>
            <person name="Westerberg I."/>
            <person name="Brannstrom I.O."/>
            <person name="Guillou S."/>
            <person name="Cros-Aarteil S."/>
            <person name="Calhoun S."/>
            <person name="Kuo A."/>
            <person name="Mondo S."/>
            <person name="Pangilinan J."/>
            <person name="Riley R."/>
            <person name="Labutti K."/>
            <person name="Andreopoulos B."/>
            <person name="Lipzen A."/>
            <person name="Chen C."/>
            <person name="Yanf M."/>
            <person name="Daum C."/>
            <person name="Ng V."/>
            <person name="Clum A."/>
            <person name="Steindorff A."/>
            <person name="Ohm R."/>
            <person name="Martin F."/>
            <person name="Silar P."/>
            <person name="Natvig D."/>
            <person name="Lalanne C."/>
            <person name="Gautier V."/>
            <person name="Ament-Velasquez S.L."/>
            <person name="Kruys A."/>
            <person name="Hutchinson M.I."/>
            <person name="Powell A.J."/>
            <person name="Barry K."/>
            <person name="Miller A.N."/>
            <person name="Grigoriev I.V."/>
            <person name="Debuchy R."/>
            <person name="Gladieux P."/>
            <person name="Thoren M.H."/>
            <person name="Johannesson H."/>
        </authorList>
    </citation>
    <scope>NUCLEOTIDE SEQUENCE</scope>
    <source>
        <strain evidence="4">CBS 314.62</strain>
    </source>
</reference>
<dbReference type="Proteomes" id="UP001270362">
    <property type="component" value="Unassembled WGS sequence"/>
</dbReference>
<sequence>MEWDDEDSPPDLVEAGVEVETETEAEEKRPRVPITIVTGYLGSGKTTLLNYILTAQHGKKIAVIMNEFGDSLDIEKSLTINRNGESVEEWMDVGNGCICCSVKDTGVNAIESLMEKKGKFDYILLETTGLADPGNLAPLFWMDDGLGSTIYLDGIVTLVDARNILRSLDDPAGKVEGHEDSDAHGHDDHGPVMTTAHVQISHADVIVINKSDLVNDDELHVVRSRIESINGLAKIHVTTQSVIPQLDGFLLDLHAYDQVQELDQTGKGHSHLDQTISTLSISVPFLTTEHIKAVDAWLRSVLWENTLPGHSKTGGPAYEIHRLKGRLLLQDGTEKMVQGVREVFEIFENPIESSSSGVQVPQPIRGIHGGFGGQQQPPPQQQPQQSNRAVSTRLPNGKPATASGAPGWTFGAGAPMGGSSNALPPGSARQLGGNVSFAQSLSGSQPATPLDLSEFPSLSNNSQLTTTSQSTMWSSSGSRNLSGAVQRGGTPLSSQQTQQDDLFSSSRLPSAQGAFRFGNQGNSTQSQPQQPQPQPPQTQASPADDFPPLNRNPNGEIGGQERGAGLIGGLGFGSGSAMNPSRAGNGLLNALSANSRATEARSPTAVGRPQDPRSPVEDEARQKPAAYREDGLASRSSVSEASAPALSRNPLGAIGNDPPTGKVIEEENGRVVDEVRDPLGDLAPIDKWGLKGLRTLMNNFPDYNALTCGIDPSTLGLDLNSTELFSTQIYSLFEDTAPRPAVPQFDLPDCYEVKNVQPVEAKIQSFNEETLMWIFYSCPGDVKQQLAAIELHTRNWRWHKKQGFWLTKDDVMTPQTLGPGIERGYYIVWDTANWRKERREFTLLFGDLDNTMGGQMMPGVMV</sequence>
<feature type="domain" description="CobW/HypB/UreG nucleotide-binding" evidence="2">
    <location>
        <begin position="33"/>
        <end position="235"/>
    </location>
</feature>
<keyword evidence="5" id="KW-1185">Reference proteome</keyword>
<evidence type="ECO:0000259" key="2">
    <source>
        <dbReference type="Pfam" id="PF02492"/>
    </source>
</evidence>
<dbReference type="Pfam" id="PF02492">
    <property type="entry name" value="cobW"/>
    <property type="match status" value="1"/>
</dbReference>
<gene>
    <name evidence="4" type="ORF">B0T22DRAFT_527941</name>
</gene>
<reference evidence="4" key="1">
    <citation type="journal article" date="2023" name="Mol. Phylogenet. Evol.">
        <title>Genome-scale phylogeny and comparative genomics of the fungal order Sordariales.</title>
        <authorList>
            <person name="Hensen N."/>
            <person name="Bonometti L."/>
            <person name="Westerberg I."/>
            <person name="Brannstrom I.O."/>
            <person name="Guillou S."/>
            <person name="Cros-Aarteil S."/>
            <person name="Calhoun S."/>
            <person name="Haridas S."/>
            <person name="Kuo A."/>
            <person name="Mondo S."/>
            <person name="Pangilinan J."/>
            <person name="Riley R."/>
            <person name="LaButti K."/>
            <person name="Andreopoulos B."/>
            <person name="Lipzen A."/>
            <person name="Chen C."/>
            <person name="Yan M."/>
            <person name="Daum C."/>
            <person name="Ng V."/>
            <person name="Clum A."/>
            <person name="Steindorff A."/>
            <person name="Ohm R.A."/>
            <person name="Martin F."/>
            <person name="Silar P."/>
            <person name="Natvig D.O."/>
            <person name="Lalanne C."/>
            <person name="Gautier V."/>
            <person name="Ament-Velasquez S.L."/>
            <person name="Kruys A."/>
            <person name="Hutchinson M.I."/>
            <person name="Powell A.J."/>
            <person name="Barry K."/>
            <person name="Miller A.N."/>
            <person name="Grigoriev I.V."/>
            <person name="Debuchy R."/>
            <person name="Gladieux P."/>
            <person name="Hiltunen Thoren M."/>
            <person name="Johannesson H."/>
        </authorList>
    </citation>
    <scope>NUCLEOTIDE SEQUENCE</scope>
    <source>
        <strain evidence="4">CBS 314.62</strain>
    </source>
</reference>
<feature type="domain" description="NOT2/NOT3/NOT5 C-terminal" evidence="3">
    <location>
        <begin position="728"/>
        <end position="844"/>
    </location>
</feature>
<organism evidence="4 5">
    <name type="scientific">Podospora appendiculata</name>
    <dbReference type="NCBI Taxonomy" id="314037"/>
    <lineage>
        <taxon>Eukaryota</taxon>
        <taxon>Fungi</taxon>
        <taxon>Dikarya</taxon>
        <taxon>Ascomycota</taxon>
        <taxon>Pezizomycotina</taxon>
        <taxon>Sordariomycetes</taxon>
        <taxon>Sordariomycetidae</taxon>
        <taxon>Sordariales</taxon>
        <taxon>Podosporaceae</taxon>
        <taxon>Podospora</taxon>
    </lineage>
</organism>
<dbReference type="InterPro" id="IPR003495">
    <property type="entry name" value="CobW/HypB/UreG_nucleotide-bd"/>
</dbReference>
<feature type="region of interest" description="Disordered" evidence="1">
    <location>
        <begin position="1"/>
        <end position="28"/>
    </location>
</feature>
<feature type="compositionally biased region" description="Polar residues" evidence="1">
    <location>
        <begin position="491"/>
        <end position="509"/>
    </location>
</feature>
<dbReference type="PANTHER" id="PTHR13748">
    <property type="entry name" value="COBW-RELATED"/>
    <property type="match status" value="1"/>
</dbReference>
<dbReference type="Pfam" id="PF04153">
    <property type="entry name" value="NOT2_3_5_C"/>
    <property type="match status" value="1"/>
</dbReference>
<dbReference type="GO" id="GO:0005737">
    <property type="term" value="C:cytoplasm"/>
    <property type="evidence" value="ECO:0007669"/>
    <property type="project" value="TreeGrafter"/>
</dbReference>
<dbReference type="InterPro" id="IPR051316">
    <property type="entry name" value="Zinc-reg_GTPase_activator"/>
</dbReference>
<dbReference type="InterPro" id="IPR027417">
    <property type="entry name" value="P-loop_NTPase"/>
</dbReference>
<dbReference type="InterPro" id="IPR036627">
    <property type="entry name" value="CobW-likC_sf"/>
</dbReference>
<dbReference type="Gene3D" id="3.40.50.300">
    <property type="entry name" value="P-loop containing nucleotide triphosphate hydrolases"/>
    <property type="match status" value="1"/>
</dbReference>
<dbReference type="SUPFAM" id="SSF52540">
    <property type="entry name" value="P-loop containing nucleoside triphosphate hydrolases"/>
    <property type="match status" value="1"/>
</dbReference>
<dbReference type="AlphaFoldDB" id="A0AAE1CCJ1"/>
<name>A0AAE1CCJ1_9PEZI</name>
<dbReference type="InterPro" id="IPR007282">
    <property type="entry name" value="NOT2/3/5_C"/>
</dbReference>
<comment type="caution">
    <text evidence="4">The sequence shown here is derived from an EMBL/GenBank/DDBJ whole genome shotgun (WGS) entry which is preliminary data.</text>
</comment>
<evidence type="ECO:0000256" key="1">
    <source>
        <dbReference type="SAM" id="MobiDB-lite"/>
    </source>
</evidence>
<evidence type="ECO:0000313" key="4">
    <source>
        <dbReference type="EMBL" id="KAK3688576.1"/>
    </source>
</evidence>
<feature type="compositionally biased region" description="Polar residues" evidence="1">
    <location>
        <begin position="436"/>
        <end position="447"/>
    </location>
</feature>
<accession>A0AAE1CCJ1</accession>
<dbReference type="GO" id="GO:0000289">
    <property type="term" value="P:nuclear-transcribed mRNA poly(A) tail shortening"/>
    <property type="evidence" value="ECO:0007669"/>
    <property type="project" value="UniProtKB-ARBA"/>
</dbReference>
<dbReference type="GO" id="GO:0030015">
    <property type="term" value="C:CCR4-NOT core complex"/>
    <property type="evidence" value="ECO:0007669"/>
    <property type="project" value="UniProtKB-ARBA"/>
</dbReference>
<feature type="compositionally biased region" description="Low complexity" evidence="1">
    <location>
        <begin position="457"/>
        <end position="478"/>
    </location>
</feature>
<dbReference type="InterPro" id="IPR038635">
    <property type="entry name" value="CCR4-NOT_su2/3/5_C_sf"/>
</dbReference>
<dbReference type="GO" id="GO:0006355">
    <property type="term" value="P:regulation of DNA-templated transcription"/>
    <property type="evidence" value="ECO:0007669"/>
    <property type="project" value="InterPro"/>
</dbReference>
<proteinExistence type="predicted"/>
<evidence type="ECO:0000259" key="3">
    <source>
        <dbReference type="Pfam" id="PF04153"/>
    </source>
</evidence>
<dbReference type="CDD" id="cd03112">
    <property type="entry name" value="CobW-like"/>
    <property type="match status" value="1"/>
</dbReference>
<dbReference type="FunFam" id="2.30.30.1020:FF:000007">
    <property type="entry name" value="Putative not2 family protein"/>
    <property type="match status" value="1"/>
</dbReference>
<feature type="region of interest" description="Disordered" evidence="1">
    <location>
        <begin position="595"/>
        <end position="667"/>
    </location>
</feature>
<dbReference type="EMBL" id="JAULSO010000002">
    <property type="protein sequence ID" value="KAK3688576.1"/>
    <property type="molecule type" value="Genomic_DNA"/>
</dbReference>
<dbReference type="Gene3D" id="2.30.30.1020">
    <property type="entry name" value="CCR4-NOT complex subunit 2/3/5, C-terminal domain"/>
    <property type="match status" value="1"/>
</dbReference>
<feature type="compositionally biased region" description="Basic and acidic residues" evidence="1">
    <location>
        <begin position="610"/>
        <end position="632"/>
    </location>
</feature>
<evidence type="ECO:0000313" key="5">
    <source>
        <dbReference type="Proteomes" id="UP001270362"/>
    </source>
</evidence>
<protein>
    <submittedName>
        <fullName evidence="4">CobW/HypB/UreG, nucleotide-binding domain-containing protein</fullName>
    </submittedName>
</protein>
<dbReference type="Gene3D" id="3.30.1220.10">
    <property type="entry name" value="CobW-like, C-terminal domain"/>
    <property type="match status" value="1"/>
</dbReference>
<dbReference type="PANTHER" id="PTHR13748:SF31">
    <property type="entry name" value="ZINC-REGULATED GTPASE METALLOPROTEIN ACTIVATOR 1A-RELATED"/>
    <property type="match status" value="1"/>
</dbReference>